<feature type="compositionally biased region" description="Low complexity" evidence="1">
    <location>
        <begin position="738"/>
        <end position="750"/>
    </location>
</feature>
<accession>A0ABY8UBB3</accession>
<evidence type="ECO:0000256" key="1">
    <source>
        <dbReference type="SAM" id="MobiDB-lite"/>
    </source>
</evidence>
<feature type="compositionally biased region" description="Polar residues" evidence="1">
    <location>
        <begin position="724"/>
        <end position="736"/>
    </location>
</feature>
<dbReference type="Proteomes" id="UP001244341">
    <property type="component" value="Chromosome 9b"/>
</dbReference>
<feature type="region of interest" description="Disordered" evidence="1">
    <location>
        <begin position="424"/>
        <end position="447"/>
    </location>
</feature>
<evidence type="ECO:0000313" key="3">
    <source>
        <dbReference type="Proteomes" id="UP001244341"/>
    </source>
</evidence>
<feature type="region of interest" description="Disordered" evidence="1">
    <location>
        <begin position="701"/>
        <end position="756"/>
    </location>
</feature>
<sequence length="1183" mass="121075">MLSDRLAKELARTLVKQSSGGLTDQQVDSFLALYEQQVPDSIKEDPKELQHLLDESKQIARELDDYDMPSISVTVQDFRFSPPSISAELPCTLQFRLLPHSSRQQITVLDSSSGQRVASSGLLRGGDCFTATICDPGAYTFTSEVYPFMSGTLTAAASSVAVVAGGEDAAPATAGQEAKGAAATAAGGAAVASDAGGGAAAVYRCADAGDGFVQQPTERAMLELLSSTAATQADVPAFRGTCSTADSGLPDLSRAGRWARRATAYDDEADAAPHGLEGLTLSPEPLPGPTATTAGAAALPRPSSPTWAAAGRGRQQGTSAASASAELAEEAAAASLPRYSAGDASDVSEMQAAEYGDDGCGWYERLRSDSDHSSGSSSDDDEHQQQGAAGGAQHRLGRRQNSEAAHLLGDDGGVQPQRRRLPAWGCSASSSFDGEAPSPTSSSSSLEAAASDVRLRSLHGRGAAAHAAALQRCSAEDADEVLLVEDMEEYGPYELLAGCNASAAAEPAAAHTAAAAGLQPRMLGGAARAGTAEAAAQTLPPLRNRAGLLQQPPGSSWSLGGSALGVGGGVRSTFSSTNHAPLAGSSSRYAAGADVDHEQSNSAAPAAGRPTYYVRLTSSRTHVGLEASGQVVSSSSGGGSTLLGPGTHLISQQALRQRSTSSSLGGAQSRVVGAGSIDDPVEQLEQLHRDKARRLRQHHLQLRQAADSDGNESPPELSVRLAQKRQQQLTAASTVEPSGAAAAGSAAGKACGKKKKGRSKAAAGLGSERAAASEAAAVSRAAAAAAAERRRERDHLECALYDHGSGSSRADSEDEASATQAMAAGATPASAVAAAHAAAGGAKQLSKCKHKACKLEFSTELNKHRCHMSHLPSARNATTKTYKAEVLAFVRALPPAALAQLLRLPEPASLPRRRGPQTLQGSQQQQQSKPGKASSAAVEAASATAASIQRLQSSALSDAWLKASSCAAADGAGWSPEAVMASISSGLDVLDVLGEWGVTDAALSYAVERRLVTAFHRAKEAEARRIMSQLLDEDAPTGAAAAVPAAARRAADTAGSGSQAQQQGTGSAAGAARAGSAKAAKKKDKRKAGKAAKLPASAAAKKIPAWKDVSSDRQQQPQDDPEALQLQFGSFPAEFAFSPGGGILRVDCNVGVWVGVRARALYLPRMVAGTESPLVCLTIVFGN</sequence>
<protein>
    <recommendedName>
        <fullName evidence="4">C2H2-type domain-containing protein</fullName>
    </recommendedName>
</protein>
<feature type="compositionally biased region" description="Basic residues" evidence="1">
    <location>
        <begin position="1079"/>
        <end position="1090"/>
    </location>
</feature>
<feature type="region of interest" description="Disordered" evidence="1">
    <location>
        <begin position="652"/>
        <end position="677"/>
    </location>
</feature>
<evidence type="ECO:0000313" key="2">
    <source>
        <dbReference type="EMBL" id="WIA18600.1"/>
    </source>
</evidence>
<feature type="compositionally biased region" description="Low complexity" evidence="1">
    <location>
        <begin position="289"/>
        <end position="300"/>
    </location>
</feature>
<feature type="region of interest" description="Disordered" evidence="1">
    <location>
        <begin position="363"/>
        <end position="397"/>
    </location>
</feature>
<reference evidence="2 3" key="1">
    <citation type="submission" date="2023-05" db="EMBL/GenBank/DDBJ databases">
        <title>A 100% complete, gapless, phased diploid assembly of the Scenedesmus obliquus UTEX 3031 genome.</title>
        <authorList>
            <person name="Biondi T.C."/>
            <person name="Hanschen E.R."/>
            <person name="Kwon T."/>
            <person name="Eng W."/>
            <person name="Kruse C.P.S."/>
            <person name="Koehler S.I."/>
            <person name="Kunde Y."/>
            <person name="Gleasner C.D."/>
            <person name="You Mak K.T."/>
            <person name="Polle J."/>
            <person name="Hovde B.T."/>
            <person name="Starkenburg S.R."/>
        </authorList>
    </citation>
    <scope>NUCLEOTIDE SEQUENCE [LARGE SCALE GENOMIC DNA]</scope>
    <source>
        <strain evidence="2 3">DOE0152z</strain>
    </source>
</reference>
<gene>
    <name evidence="2" type="ORF">OEZ85_010040</name>
</gene>
<feature type="compositionally biased region" description="Polar residues" evidence="1">
    <location>
        <begin position="652"/>
        <end position="666"/>
    </location>
</feature>
<feature type="region of interest" description="Disordered" evidence="1">
    <location>
        <begin position="907"/>
        <end position="938"/>
    </location>
</feature>
<keyword evidence="3" id="KW-1185">Reference proteome</keyword>
<feature type="region of interest" description="Disordered" evidence="1">
    <location>
        <begin position="1042"/>
        <end position="1121"/>
    </location>
</feature>
<dbReference type="InterPro" id="IPR008972">
    <property type="entry name" value="Cupredoxin"/>
</dbReference>
<feature type="compositionally biased region" description="Low complexity" evidence="1">
    <location>
        <begin position="1091"/>
        <end position="1107"/>
    </location>
</feature>
<feature type="region of interest" description="Disordered" evidence="1">
    <location>
        <begin position="269"/>
        <end position="326"/>
    </location>
</feature>
<evidence type="ECO:0008006" key="4">
    <source>
        <dbReference type="Google" id="ProtNLM"/>
    </source>
</evidence>
<name>A0ABY8UBB3_TETOB</name>
<feature type="compositionally biased region" description="Low complexity" evidence="1">
    <location>
        <begin position="435"/>
        <end position="447"/>
    </location>
</feature>
<feature type="compositionally biased region" description="Low complexity" evidence="1">
    <location>
        <begin position="1042"/>
        <end position="1078"/>
    </location>
</feature>
<proteinExistence type="predicted"/>
<dbReference type="EMBL" id="CP126216">
    <property type="protein sequence ID" value="WIA18600.1"/>
    <property type="molecule type" value="Genomic_DNA"/>
</dbReference>
<organism evidence="2 3">
    <name type="scientific">Tetradesmus obliquus</name>
    <name type="common">Green alga</name>
    <name type="synonym">Acutodesmus obliquus</name>
    <dbReference type="NCBI Taxonomy" id="3088"/>
    <lineage>
        <taxon>Eukaryota</taxon>
        <taxon>Viridiplantae</taxon>
        <taxon>Chlorophyta</taxon>
        <taxon>core chlorophytes</taxon>
        <taxon>Chlorophyceae</taxon>
        <taxon>CS clade</taxon>
        <taxon>Sphaeropleales</taxon>
        <taxon>Scenedesmaceae</taxon>
        <taxon>Tetradesmus</taxon>
    </lineage>
</organism>
<feature type="compositionally biased region" description="Low complexity" evidence="1">
    <location>
        <begin position="920"/>
        <end position="938"/>
    </location>
</feature>
<feature type="region of interest" description="Disordered" evidence="1">
    <location>
        <begin position="802"/>
        <end position="822"/>
    </location>
</feature>
<dbReference type="Gene3D" id="2.60.40.420">
    <property type="entry name" value="Cupredoxins - blue copper proteins"/>
    <property type="match status" value="1"/>
</dbReference>